<dbReference type="Gene3D" id="3.20.170.30">
    <property type="match status" value="1"/>
</dbReference>
<dbReference type="SUPFAM" id="SSF56399">
    <property type="entry name" value="ADP-ribosylation"/>
    <property type="match status" value="1"/>
</dbReference>
<reference evidence="7 8" key="1">
    <citation type="journal article" date="2010" name="Plant Cell">
        <title>The Chlorella variabilis NC64A genome reveals adaptation to photosymbiosis, coevolution with viruses, and cryptic sex.</title>
        <authorList>
            <person name="Blanc G."/>
            <person name="Duncan G."/>
            <person name="Agarkova I."/>
            <person name="Borodovsky M."/>
            <person name="Gurnon J."/>
            <person name="Kuo A."/>
            <person name="Lindquist E."/>
            <person name="Lucas S."/>
            <person name="Pangilinan J."/>
            <person name="Polle J."/>
            <person name="Salamov A."/>
            <person name="Terry A."/>
            <person name="Yamada T."/>
            <person name="Dunigan D.D."/>
            <person name="Grigoriev I.V."/>
            <person name="Claverie J.M."/>
            <person name="Van Etten J.L."/>
        </authorList>
    </citation>
    <scope>NUCLEOTIDE SEQUENCE [LARGE SCALE GENOMIC DNA]</scope>
    <source>
        <strain evidence="7 8">NC64A</strain>
    </source>
</reference>
<evidence type="ECO:0000256" key="4">
    <source>
        <dbReference type="ARBA" id="ARBA00022679"/>
    </source>
</evidence>
<dbReference type="OrthoDB" id="419694at2759"/>
<keyword evidence="8" id="KW-1185">Reference proteome</keyword>
<comment type="function">
    <text evidence="1">Catalyzes the last step of tRNA splicing, the transfer of the splice junction 2'-phosphate from ligated tRNA to NAD to produce ADP-ribose 1''-2'' cyclic phosphate.</text>
</comment>
<keyword evidence="4" id="KW-0808">Transferase</keyword>
<name>E1ZNR0_CHLVA</name>
<accession>E1ZNR0</accession>
<dbReference type="GO" id="GO:0000215">
    <property type="term" value="F:tRNA 2'-phosphotransferase activity"/>
    <property type="evidence" value="ECO:0007669"/>
    <property type="project" value="UniProtKB-EC"/>
</dbReference>
<evidence type="ECO:0000313" key="8">
    <source>
        <dbReference type="Proteomes" id="UP000008141"/>
    </source>
</evidence>
<dbReference type="PANTHER" id="PTHR12684">
    <property type="entry name" value="PUTATIVE PHOSPHOTRANSFERASE"/>
    <property type="match status" value="1"/>
</dbReference>
<keyword evidence="5" id="KW-0520">NAD</keyword>
<gene>
    <name evidence="7" type="ORF">CHLNCDRAFT_138778</name>
</gene>
<dbReference type="Proteomes" id="UP000008141">
    <property type="component" value="Unassembled WGS sequence"/>
</dbReference>
<evidence type="ECO:0000256" key="1">
    <source>
        <dbReference type="ARBA" id="ARBA00003343"/>
    </source>
</evidence>
<dbReference type="PANTHER" id="PTHR12684:SF2">
    <property type="entry name" value="TRNA 2'-PHOSPHOTRANSFERASE 1"/>
    <property type="match status" value="1"/>
</dbReference>
<dbReference type="Pfam" id="PF01885">
    <property type="entry name" value="PTS_2-RNA"/>
    <property type="match status" value="1"/>
</dbReference>
<comment type="similarity">
    <text evidence="2">Belongs to the KptA/TPT1 family.</text>
</comment>
<dbReference type="EC" id="2.7.1.160" evidence="3"/>
<dbReference type="KEGG" id="cvr:CHLNCDRAFT_138778"/>
<organism evidence="8">
    <name type="scientific">Chlorella variabilis</name>
    <name type="common">Green alga</name>
    <dbReference type="NCBI Taxonomy" id="554065"/>
    <lineage>
        <taxon>Eukaryota</taxon>
        <taxon>Viridiplantae</taxon>
        <taxon>Chlorophyta</taxon>
        <taxon>core chlorophytes</taxon>
        <taxon>Trebouxiophyceae</taxon>
        <taxon>Chlorellales</taxon>
        <taxon>Chlorellaceae</taxon>
        <taxon>Chlorella clade</taxon>
        <taxon>Chlorella</taxon>
    </lineage>
</organism>
<dbReference type="InterPro" id="IPR002745">
    <property type="entry name" value="Ptrans_KptA/Tpt1"/>
</dbReference>
<dbReference type="GO" id="GO:0006388">
    <property type="term" value="P:tRNA splicing, via endonucleolytic cleavage and ligation"/>
    <property type="evidence" value="ECO:0007669"/>
    <property type="project" value="TreeGrafter"/>
</dbReference>
<dbReference type="Gene3D" id="1.10.10.970">
    <property type="entry name" value="RNA 2'-phosphotransferase, Tpt1/KptA family, N-terminal domain"/>
    <property type="match status" value="1"/>
</dbReference>
<protein>
    <recommendedName>
        <fullName evidence="3">2'-phosphotransferase</fullName>
        <ecNumber evidence="3">2.7.1.160</ecNumber>
    </recommendedName>
</protein>
<proteinExistence type="inferred from homology"/>
<evidence type="ECO:0000256" key="5">
    <source>
        <dbReference type="ARBA" id="ARBA00023027"/>
    </source>
</evidence>
<comment type="catalytic activity">
    <reaction evidence="6">
        <text>2'-phospho-[ligated tRNA] + NAD(+) = mature tRNA + ADP-alpha-D-ribose 1'',2''-cyclic phosphate + nicotinamide</text>
        <dbReference type="Rhea" id="RHEA:23324"/>
        <dbReference type="Rhea" id="RHEA-COMP:11106"/>
        <dbReference type="Rhea" id="RHEA-COMP:11107"/>
        <dbReference type="ChEBI" id="CHEBI:17154"/>
        <dbReference type="ChEBI" id="CHEBI:57540"/>
        <dbReference type="ChEBI" id="CHEBI:76596"/>
        <dbReference type="ChEBI" id="CHEBI:82883"/>
        <dbReference type="ChEBI" id="CHEBI:85027"/>
        <dbReference type="EC" id="2.7.1.160"/>
    </reaction>
</comment>
<dbReference type="InParanoid" id="E1ZNR0"/>
<evidence type="ECO:0000256" key="3">
    <source>
        <dbReference type="ARBA" id="ARBA00012007"/>
    </source>
</evidence>
<dbReference type="AlphaFoldDB" id="E1ZNR0"/>
<dbReference type="InterPro" id="IPR042081">
    <property type="entry name" value="RNA_2'-PTrans_C"/>
</dbReference>
<evidence type="ECO:0000313" key="7">
    <source>
        <dbReference type="EMBL" id="EFN52361.1"/>
    </source>
</evidence>
<dbReference type="EMBL" id="GL433856">
    <property type="protein sequence ID" value="EFN52361.1"/>
    <property type="molecule type" value="Genomic_DNA"/>
</dbReference>
<evidence type="ECO:0000256" key="2">
    <source>
        <dbReference type="ARBA" id="ARBA00009836"/>
    </source>
</evidence>
<dbReference type="InterPro" id="IPR042080">
    <property type="entry name" value="RNA_2'-PTrans_N"/>
</dbReference>
<evidence type="ECO:0000256" key="6">
    <source>
        <dbReference type="ARBA" id="ARBA00047949"/>
    </source>
</evidence>
<dbReference type="FunCoup" id="E1ZNR0">
    <property type="interactions" value="791"/>
</dbReference>
<dbReference type="eggNOG" id="KOG2278">
    <property type="taxonomic scope" value="Eukaryota"/>
</dbReference>
<sequence>MDASGFVPLPVLLQELRSPGATEAVVRHVVASDLKGRYELDESSVPPRIRAVQGHSVHLAAPQLAPVGSADEVPLALHITSLEGWKAIQDSGELRRMSRTHVHFGTEPGHLRRNSWATVLLRLDLRQAMQDGHAFFLAANGVLLCEGPLPARYLEQVQRDALPPSWNQQ</sequence>
<dbReference type="GeneID" id="17351911"/>
<dbReference type="OMA" id="MRAWKRI"/>
<dbReference type="STRING" id="554065.E1ZNR0"/>
<dbReference type="RefSeq" id="XP_005844463.1">
    <property type="nucleotide sequence ID" value="XM_005844401.1"/>
</dbReference>